<accession>A0ABT3PA66</accession>
<reference evidence="3" key="1">
    <citation type="submission" date="2022-11" db="EMBL/GenBank/DDBJ databases">
        <title>Alteromonas sp. nov., isolated from sea water of the Qingdao.</title>
        <authorList>
            <person name="Wang Q."/>
        </authorList>
    </citation>
    <scope>NUCLEOTIDE SEQUENCE</scope>
    <source>
        <strain evidence="3">ASW11-7</strain>
    </source>
</reference>
<dbReference type="CDD" id="cd01300">
    <property type="entry name" value="YtcJ_like"/>
    <property type="match status" value="1"/>
</dbReference>
<dbReference type="SUPFAM" id="SSF51556">
    <property type="entry name" value="Metallo-dependent hydrolases"/>
    <property type="match status" value="1"/>
</dbReference>
<dbReference type="Gene3D" id="3.20.20.140">
    <property type="entry name" value="Metal-dependent hydrolases"/>
    <property type="match status" value="1"/>
</dbReference>
<feature type="chain" id="PRO_5046821685" evidence="1">
    <location>
        <begin position="20"/>
        <end position="547"/>
    </location>
</feature>
<proteinExistence type="predicted"/>
<evidence type="ECO:0000256" key="1">
    <source>
        <dbReference type="SAM" id="SignalP"/>
    </source>
</evidence>
<comment type="caution">
    <text evidence="3">The sequence shown here is derived from an EMBL/GenBank/DDBJ whole genome shotgun (WGS) entry which is preliminary data.</text>
</comment>
<dbReference type="SUPFAM" id="SSF51338">
    <property type="entry name" value="Composite domain of metallo-dependent hydrolases"/>
    <property type="match status" value="1"/>
</dbReference>
<dbReference type="InterPro" id="IPR033932">
    <property type="entry name" value="YtcJ-like"/>
</dbReference>
<dbReference type="Gene3D" id="2.30.40.10">
    <property type="entry name" value="Urease, subunit C, domain 1"/>
    <property type="match status" value="1"/>
</dbReference>
<dbReference type="InterPro" id="IPR032466">
    <property type="entry name" value="Metal_Hydrolase"/>
</dbReference>
<gene>
    <name evidence="3" type="ORF">OPS25_14230</name>
</gene>
<dbReference type="Gene3D" id="3.10.310.70">
    <property type="match status" value="1"/>
</dbReference>
<dbReference type="RefSeq" id="WP_265618507.1">
    <property type="nucleotide sequence ID" value="NZ_JAPFRD010000012.1"/>
</dbReference>
<protein>
    <submittedName>
        <fullName evidence="3">Amidohydrolase</fullName>
    </submittedName>
</protein>
<feature type="signal peptide" evidence="1">
    <location>
        <begin position="1"/>
        <end position="19"/>
    </location>
</feature>
<dbReference type="PANTHER" id="PTHR22642:SF2">
    <property type="entry name" value="PROTEIN LONG AFTER FAR-RED 3"/>
    <property type="match status" value="1"/>
</dbReference>
<keyword evidence="1" id="KW-0732">Signal</keyword>
<evidence type="ECO:0000313" key="3">
    <source>
        <dbReference type="EMBL" id="MCW8109664.1"/>
    </source>
</evidence>
<dbReference type="PANTHER" id="PTHR22642">
    <property type="entry name" value="IMIDAZOLONEPROPIONASE"/>
    <property type="match status" value="1"/>
</dbReference>
<feature type="domain" description="Amidohydrolase 3" evidence="2">
    <location>
        <begin position="63"/>
        <end position="542"/>
    </location>
</feature>
<name>A0ABT3PA66_9ALTE</name>
<dbReference type="InterPro" id="IPR013108">
    <property type="entry name" value="Amidohydro_3"/>
</dbReference>
<dbReference type="InterPro" id="IPR011059">
    <property type="entry name" value="Metal-dep_hydrolase_composite"/>
</dbReference>
<evidence type="ECO:0000259" key="2">
    <source>
        <dbReference type="Pfam" id="PF07969"/>
    </source>
</evidence>
<dbReference type="Proteomes" id="UP001142810">
    <property type="component" value="Unassembled WGS sequence"/>
</dbReference>
<sequence length="547" mass="60128">MRKTLIFLTLIFAAFSLNAATLINNVKGYTLNPEGNLVTFSSLLIDQGKVKALDPESSPVEAEIIDGNGHVMLPGLIDAHGHLLGLGDNLLKVDLRNTSSEKEAAQAVAEYALGKAHLDWITGRGWNQELWSDRAFPKKSSLDKLNIDKPIWLIRVDGHAGWANSKALELAGVTKSTRAPAGGEIIRDAQGNPTGVLIDNAMSLIEKHLPHESANVMHAQLRAAGEHLLSQGITSMHDAGIGHKVYTFYLAKAVEEKLPLRVYAMVSATDPQLDQILERGNIIDPQGMLVIRSVKAYGDGALGSRGAALLKPYSDAQHQHGLLLTPKDDMPTLFNKVIGAGFQLNYHAIGDKANRLALDQFEQTFKMAGGKDLRNRIEHAQVIAIRDLPRFAELGVLPSMQPTHATSDKNMAEDRVGKERIKGAYAWQTLLKSGVRVPLGSDFPVELANPFYGLHAAVTRQDRDNQPVKGWYPEEALTLEQAFKGFTLDAAYAAHMEEEIGTLTPGKWADFILVDQDIFNISEKDIWKTQVLQTWIAGKEVFKRPQQ</sequence>
<dbReference type="EMBL" id="JAPFRD010000012">
    <property type="protein sequence ID" value="MCW8109664.1"/>
    <property type="molecule type" value="Genomic_DNA"/>
</dbReference>
<evidence type="ECO:0000313" key="4">
    <source>
        <dbReference type="Proteomes" id="UP001142810"/>
    </source>
</evidence>
<keyword evidence="4" id="KW-1185">Reference proteome</keyword>
<dbReference type="Pfam" id="PF07969">
    <property type="entry name" value="Amidohydro_3"/>
    <property type="match status" value="1"/>
</dbReference>
<organism evidence="3 4">
    <name type="scientific">Alteromonas aquimaris</name>
    <dbReference type="NCBI Taxonomy" id="2998417"/>
    <lineage>
        <taxon>Bacteria</taxon>
        <taxon>Pseudomonadati</taxon>
        <taxon>Pseudomonadota</taxon>
        <taxon>Gammaproteobacteria</taxon>
        <taxon>Alteromonadales</taxon>
        <taxon>Alteromonadaceae</taxon>
        <taxon>Alteromonas/Salinimonas group</taxon>
        <taxon>Alteromonas</taxon>
    </lineage>
</organism>